<proteinExistence type="predicted"/>
<organism evidence="1 2">
    <name type="scientific">candidate division WWE3 bacterium</name>
    <dbReference type="NCBI Taxonomy" id="2053526"/>
    <lineage>
        <taxon>Bacteria</taxon>
        <taxon>Katanobacteria</taxon>
    </lineage>
</organism>
<dbReference type="Pfam" id="PF13376">
    <property type="entry name" value="OmdA"/>
    <property type="match status" value="1"/>
</dbReference>
<evidence type="ECO:0000313" key="2">
    <source>
        <dbReference type="Proteomes" id="UP000699691"/>
    </source>
</evidence>
<dbReference type="EMBL" id="JAGQKY010000041">
    <property type="protein sequence ID" value="MCA9397451.1"/>
    <property type="molecule type" value="Genomic_DNA"/>
</dbReference>
<reference evidence="1" key="2">
    <citation type="journal article" date="2021" name="Microbiome">
        <title>Successional dynamics and alternative stable states in a saline activated sludge microbial community over 9 years.</title>
        <authorList>
            <person name="Wang Y."/>
            <person name="Ye J."/>
            <person name="Ju F."/>
            <person name="Liu L."/>
            <person name="Boyd J.A."/>
            <person name="Deng Y."/>
            <person name="Parks D.H."/>
            <person name="Jiang X."/>
            <person name="Yin X."/>
            <person name="Woodcroft B.J."/>
            <person name="Tyson G.W."/>
            <person name="Hugenholtz P."/>
            <person name="Polz M.F."/>
            <person name="Zhang T."/>
        </authorList>
    </citation>
    <scope>NUCLEOTIDE SEQUENCE</scope>
    <source>
        <strain evidence="1">HKST-UBA02</strain>
    </source>
</reference>
<protein>
    <submittedName>
        <fullName evidence="1">YdeI/OmpD-associated family protein</fullName>
    </submittedName>
</protein>
<dbReference type="Proteomes" id="UP000699691">
    <property type="component" value="Unassembled WGS sequence"/>
</dbReference>
<comment type="caution">
    <text evidence="1">The sequence shown here is derived from an EMBL/GenBank/DDBJ whole genome shotgun (WGS) entry which is preliminary data.</text>
</comment>
<accession>A0A955RWP5</accession>
<sequence length="89" mass="9918">NASHREKSGINGGDAIHVELSVATSPREVDLSEDFAEALKLSGTKEFFESLANSLQRYHCDLINGAKSDETRQRRIDKAISLFKQGKKR</sequence>
<gene>
    <name evidence="1" type="ORF">KC573_01365</name>
</gene>
<name>A0A955RWP5_UNCKA</name>
<dbReference type="AlphaFoldDB" id="A0A955RWP5"/>
<feature type="non-terminal residue" evidence="1">
    <location>
        <position position="1"/>
    </location>
</feature>
<evidence type="ECO:0000313" key="1">
    <source>
        <dbReference type="EMBL" id="MCA9397451.1"/>
    </source>
</evidence>
<reference evidence="1" key="1">
    <citation type="submission" date="2020-04" db="EMBL/GenBank/DDBJ databases">
        <authorList>
            <person name="Zhang T."/>
        </authorList>
    </citation>
    <scope>NUCLEOTIDE SEQUENCE</scope>
    <source>
        <strain evidence="1">HKST-UBA02</strain>
    </source>
</reference>